<comment type="pathway">
    <text evidence="2 8">Protein modification; protein glycosylation.</text>
</comment>
<organism evidence="11 13">
    <name type="scientific">Plasmodium malariae</name>
    <dbReference type="NCBI Taxonomy" id="5858"/>
    <lineage>
        <taxon>Eukaryota</taxon>
        <taxon>Sar</taxon>
        <taxon>Alveolata</taxon>
        <taxon>Apicomplexa</taxon>
        <taxon>Aconoidasida</taxon>
        <taxon>Haemosporida</taxon>
        <taxon>Plasmodiidae</taxon>
        <taxon>Plasmodium</taxon>
        <taxon>Plasmodium (Plasmodium)</taxon>
    </lineage>
</organism>
<dbReference type="AlphaFoldDB" id="A0A1A8VVZ2"/>
<keyword evidence="4 8" id="KW-0812">Transmembrane</keyword>
<evidence type="ECO:0000256" key="7">
    <source>
        <dbReference type="ARBA" id="ARBA00023136"/>
    </source>
</evidence>
<feature type="transmembrane region" description="Helical" evidence="8">
    <location>
        <begin position="470"/>
        <end position="490"/>
    </location>
</feature>
<dbReference type="Pfam" id="PF03345">
    <property type="entry name" value="OST48_N"/>
    <property type="match status" value="1"/>
</dbReference>
<evidence type="ECO:0000313" key="13">
    <source>
        <dbReference type="Proteomes" id="UP000078597"/>
    </source>
</evidence>
<dbReference type="GO" id="GO:0016757">
    <property type="term" value="F:glycosyltransferase activity"/>
    <property type="evidence" value="ECO:0007669"/>
    <property type="project" value="UniProtKB-KW"/>
</dbReference>
<feature type="domain" description="OST48 middle" evidence="10">
    <location>
        <begin position="355"/>
        <end position="490"/>
    </location>
</feature>
<comment type="subcellular location">
    <subcellularLocation>
        <location evidence="8">Endoplasmic reticulum membrane</location>
        <topology evidence="8">Single-pass type I membrane protein</topology>
    </subcellularLocation>
    <subcellularLocation>
        <location evidence="1">Membrane</location>
        <topology evidence="1">Single-pass type I membrane protein</topology>
    </subcellularLocation>
</comment>
<dbReference type="GO" id="GO:0018279">
    <property type="term" value="P:protein N-linked glycosylation via asparagine"/>
    <property type="evidence" value="ECO:0007669"/>
    <property type="project" value="UniProtKB-UniRule"/>
</dbReference>
<comment type="caution">
    <text evidence="8">Lacks conserved residue(s) required for the propagation of feature annotation.</text>
</comment>
<evidence type="ECO:0000259" key="10">
    <source>
        <dbReference type="Pfam" id="PF23358"/>
    </source>
</evidence>
<dbReference type="EMBL" id="LT594628">
    <property type="protein sequence ID" value="SBT87849.1"/>
    <property type="molecule type" value="Genomic_DNA"/>
</dbReference>
<dbReference type="RefSeq" id="XP_028860781.1">
    <property type="nucleotide sequence ID" value="XM_029004053.1"/>
</dbReference>
<dbReference type="PANTHER" id="PTHR10830:SF0">
    <property type="entry name" value="DOLICHYL-DIPHOSPHOOLIGOSACCHARIDE--PROTEIN GLYCOSYLTRANSFERASE 48 KDA SUBUNIT"/>
    <property type="match status" value="1"/>
</dbReference>
<keyword evidence="6 8" id="KW-1133">Transmembrane helix</keyword>
<reference evidence="11" key="2">
    <citation type="submission" date="2016-05" db="EMBL/GenBank/DDBJ databases">
        <authorList>
            <person name="Lavstsen T."/>
            <person name="Jespersen J.S."/>
        </authorList>
    </citation>
    <scope>NUCLEOTIDE SEQUENCE [LARGE SCALE GENOMIC DNA]</scope>
</reference>
<keyword evidence="5 8" id="KW-0256">Endoplasmic reticulum</keyword>
<gene>
    <name evidence="12" type="primary">PmUG01_07031100</name>
    <name evidence="11" type="ORF">PMALA_008160</name>
    <name evidence="12" type="ORF">PMUG01_07031100</name>
</gene>
<dbReference type="Proteomes" id="UP000078597">
    <property type="component" value="Unassembled WGS sequence"/>
</dbReference>
<evidence type="ECO:0000256" key="2">
    <source>
        <dbReference type="ARBA" id="ARBA00004922"/>
    </source>
</evidence>
<feature type="domain" description="OST48 N-terminal" evidence="9">
    <location>
        <begin position="123"/>
        <end position="336"/>
    </location>
</feature>
<dbReference type="VEuPathDB" id="PlasmoDB:PmUG01_07031100"/>
<evidence type="ECO:0000256" key="3">
    <source>
        <dbReference type="ARBA" id="ARBA00008743"/>
    </source>
</evidence>
<keyword evidence="11" id="KW-0808">Transferase</keyword>
<evidence type="ECO:0000256" key="6">
    <source>
        <dbReference type="ARBA" id="ARBA00022989"/>
    </source>
</evidence>
<dbReference type="Pfam" id="PF23358">
    <property type="entry name" value="OST48_MD"/>
    <property type="match status" value="1"/>
</dbReference>
<reference evidence="12 14" key="3">
    <citation type="submission" date="2016-06" db="EMBL/GenBank/DDBJ databases">
        <authorList>
            <consortium name="Pathogen Informatics"/>
        </authorList>
    </citation>
    <scope>NUCLEOTIDE SEQUENCE [LARGE SCALE GENOMIC DNA]</scope>
</reference>
<evidence type="ECO:0000256" key="8">
    <source>
        <dbReference type="RuleBase" id="RU361142"/>
    </source>
</evidence>
<name>A0A1A8VVZ2_PLAMA</name>
<evidence type="ECO:0000313" key="12">
    <source>
        <dbReference type="EMBL" id="SBT87849.1"/>
    </source>
</evidence>
<dbReference type="Proteomes" id="UP000219813">
    <property type="component" value="Chromosome 7"/>
</dbReference>
<dbReference type="GeneID" id="39867874"/>
<keyword evidence="12" id="KW-0328">Glycosyltransferase</keyword>
<evidence type="ECO:0000256" key="5">
    <source>
        <dbReference type="ARBA" id="ARBA00022824"/>
    </source>
</evidence>
<comment type="similarity">
    <text evidence="3 8">Belongs to the DDOST 48 kDa subunit family.</text>
</comment>
<dbReference type="OrthoDB" id="29105at2759"/>
<comment type="function">
    <text evidence="8">Subunit of the oligosaccharyl transferase (OST) complex that catalyzes the initial transfer of a defined glycan (Glc(3)Man(9)GlcNAc(2) in eukaryotes) from the lipid carrier dolichol-pyrophosphate to an asparagine residue within an Asn-X-Ser/Thr consensus motif in nascent polypeptide chains, the first step in protein N-glycosylation. N-glycosylation occurs cotranslationally and the complex associates with the Sec61 complex at the channel-forming translocon complex that mediates protein translocation across the endoplasmic reticulum (ER).</text>
</comment>
<dbReference type="OMA" id="AHDEYPR"/>
<dbReference type="UniPathway" id="UPA00378"/>
<keyword evidence="7 8" id="KW-0472">Membrane</keyword>
<evidence type="ECO:0000313" key="14">
    <source>
        <dbReference type="Proteomes" id="UP000219813"/>
    </source>
</evidence>
<dbReference type="InterPro" id="IPR055457">
    <property type="entry name" value="OST48_N"/>
</dbReference>
<evidence type="ECO:0000313" key="11">
    <source>
        <dbReference type="EMBL" id="SBS83862.1"/>
    </source>
</evidence>
<dbReference type="InterPro" id="IPR005013">
    <property type="entry name" value="DDOST_48_kDa_subunit"/>
</dbReference>
<protein>
    <recommendedName>
        <fullName evidence="8">Dolichyl-diphosphooligosaccharide--protein glycosyltransferase 48 kDa subunit</fullName>
        <shortName evidence="8">Oligosaccharyl transferase 48 kDa subunit</shortName>
    </recommendedName>
</protein>
<evidence type="ECO:0000256" key="4">
    <source>
        <dbReference type="ARBA" id="ARBA00022692"/>
    </source>
</evidence>
<keyword evidence="14" id="KW-1185">Reference proteome</keyword>
<dbReference type="EMBL" id="FLQW01000436">
    <property type="protein sequence ID" value="SBS83862.1"/>
    <property type="molecule type" value="Genomic_DNA"/>
</dbReference>
<dbReference type="PANTHER" id="PTHR10830">
    <property type="entry name" value="DOLICHYL-DIPHOSPHOOLIGOSACCHARIDE--PROTEIN GLYCOSYLTRANSFERASE 48 KDA SUBUNIT"/>
    <property type="match status" value="1"/>
</dbReference>
<evidence type="ECO:0000259" key="9">
    <source>
        <dbReference type="Pfam" id="PF03345"/>
    </source>
</evidence>
<reference evidence="13" key="1">
    <citation type="submission" date="2016-05" db="EMBL/GenBank/DDBJ databases">
        <authorList>
            <person name="Naeem Raeece"/>
        </authorList>
    </citation>
    <scope>NUCLEOTIDE SEQUENCE [LARGE SCALE GENOMIC DNA]</scope>
</reference>
<dbReference type="GO" id="GO:0008250">
    <property type="term" value="C:oligosaccharyltransferase complex"/>
    <property type="evidence" value="ECO:0007669"/>
    <property type="project" value="TreeGrafter"/>
</dbReference>
<feature type="transmembrane region" description="Helical" evidence="8">
    <location>
        <begin position="7"/>
        <end position="27"/>
    </location>
</feature>
<sequence length="506" mass="59041">MRKKKIISAYFFLILFSFASIIIKTYVCGKIKLEIVDSDKKSIEGKIKNNVKQFSQKKLLVITNITNLEVTHKSFLSLLSGKEGNYVKKVVHIDKGSTSDRNGKALDGGDGKAVGCVNGKTKNGESELFGKIDHSLYDGLVIILDTLDDDIITKLNIDYVKSFIEKKKHIFLSLNRVNGKIASDFLNELNLNVHGNNSYVYDNFNSILLKRGYFDGKEKVGKAFYSTEIIENTPIIVSILKKRKQCILFKGTAHSVLLKNKYYLNVLTCPKTCVLYDKNDNIMKKRKQGTDLLLVSSIQLENNFRLIFSSSSDIFSDLFFSLNKDNYKFADNIIQWNLKMTGILRYNNFKLYKKGDKEKKDFFVDDSVLISIDLYELNNSYWIPYKENDIQFELIKMEIITRKFFYTNKYINSPTYYKYINLPKEHGVYKLHIYYLRKGYNILNLEYFIPVRSFLHYDKSKKVKLKNYPFYFYIYLSLFCFFIITLIILFDDSRCTSEEAKKEKMA</sequence>
<dbReference type="KEGG" id="pmal:PMUG01_07031100"/>
<comment type="subunit">
    <text evidence="8">Component of the oligosaccharyltransferase (OST) complex.</text>
</comment>
<accession>A0A1A8VVZ2</accession>
<dbReference type="InterPro" id="IPR055459">
    <property type="entry name" value="OST48_MD"/>
</dbReference>
<evidence type="ECO:0000256" key="1">
    <source>
        <dbReference type="ARBA" id="ARBA00004479"/>
    </source>
</evidence>
<proteinExistence type="inferred from homology"/>